<evidence type="ECO:0000313" key="2">
    <source>
        <dbReference type="WBParaSite" id="SVE_1495200.1"/>
    </source>
</evidence>
<dbReference type="Proteomes" id="UP000035680">
    <property type="component" value="Unassembled WGS sequence"/>
</dbReference>
<sequence length="212" mass="24678">MDLIKLITTRNLKYFLRNYNDETRTLNLLFHTDGAPLSKSSKLTNQSEDFNIICNDLRSELKNKVYFVKGSYQNKDINFYYRINIESITENIPALRKANNLTGCNESYECTYCFHKGAYAKARSGAGNGKMMFNNAKDMSLRKSFEYESYAKMLDKNPSQIMFGMNGRSHLEGIVNVPEDLVIVSPAYHIHTMFLYIYIVWDRKSQSFYNTH</sequence>
<accession>A0A0K0FT75</accession>
<evidence type="ECO:0000313" key="1">
    <source>
        <dbReference type="Proteomes" id="UP000035680"/>
    </source>
</evidence>
<reference evidence="1" key="1">
    <citation type="submission" date="2014-07" db="EMBL/GenBank/DDBJ databases">
        <authorList>
            <person name="Martin A.A"/>
            <person name="De Silva N."/>
        </authorList>
    </citation>
    <scope>NUCLEOTIDE SEQUENCE</scope>
</reference>
<dbReference type="AlphaFoldDB" id="A0A0K0FT75"/>
<dbReference type="WBParaSite" id="SVE_1495200.1">
    <property type="protein sequence ID" value="SVE_1495200.1"/>
    <property type="gene ID" value="SVE_1495200"/>
</dbReference>
<reference evidence="2" key="2">
    <citation type="submission" date="2015-08" db="UniProtKB">
        <authorList>
            <consortium name="WormBaseParasite"/>
        </authorList>
    </citation>
    <scope>IDENTIFICATION</scope>
</reference>
<proteinExistence type="predicted"/>
<keyword evidence="1" id="KW-1185">Reference proteome</keyword>
<name>A0A0K0FT75_STRVS</name>
<protein>
    <submittedName>
        <fullName evidence="2">DUF4238 domain-containing protein</fullName>
    </submittedName>
</protein>
<organism evidence="1 2">
    <name type="scientific">Strongyloides venezuelensis</name>
    <name type="common">Threadworm</name>
    <dbReference type="NCBI Taxonomy" id="75913"/>
    <lineage>
        <taxon>Eukaryota</taxon>
        <taxon>Metazoa</taxon>
        <taxon>Ecdysozoa</taxon>
        <taxon>Nematoda</taxon>
        <taxon>Chromadorea</taxon>
        <taxon>Rhabditida</taxon>
        <taxon>Tylenchina</taxon>
        <taxon>Panagrolaimomorpha</taxon>
        <taxon>Strongyloidoidea</taxon>
        <taxon>Strongyloididae</taxon>
        <taxon>Strongyloides</taxon>
    </lineage>
</organism>